<dbReference type="EMBL" id="SDWW01000007">
    <property type="protein sequence ID" value="RYV52216.1"/>
    <property type="molecule type" value="Genomic_DNA"/>
</dbReference>
<dbReference type="Gene3D" id="2.60.120.1140">
    <property type="entry name" value="Protein of unknown function DUF192"/>
    <property type="match status" value="1"/>
</dbReference>
<dbReference type="InterPro" id="IPR038695">
    <property type="entry name" value="Saro_0823-like_sf"/>
</dbReference>
<name>A0A4Q5N2D4_9MICO</name>
<dbReference type="RefSeq" id="WP_130101456.1">
    <property type="nucleotide sequence ID" value="NZ_SDWW01000007.1"/>
</dbReference>
<reference evidence="1 2" key="1">
    <citation type="submission" date="2019-01" db="EMBL/GenBank/DDBJ databases">
        <title>Novel species of Cellulomonas.</title>
        <authorList>
            <person name="Liu Q."/>
            <person name="Xin Y.-H."/>
        </authorList>
    </citation>
    <scope>NUCLEOTIDE SEQUENCE [LARGE SCALE GENOMIC DNA]</scope>
    <source>
        <strain evidence="1 2">HLT2-17</strain>
    </source>
</reference>
<dbReference type="AlphaFoldDB" id="A0A4Q5N2D4"/>
<comment type="caution">
    <text evidence="1">The sequence shown here is derived from an EMBL/GenBank/DDBJ whole genome shotgun (WGS) entry which is preliminary data.</text>
</comment>
<dbReference type="InterPro" id="IPR003795">
    <property type="entry name" value="DUF192"/>
</dbReference>
<dbReference type="Pfam" id="PF02643">
    <property type="entry name" value="DUF192"/>
    <property type="match status" value="1"/>
</dbReference>
<organism evidence="1 2">
    <name type="scientific">Pengzhenrongella frigida</name>
    <dbReference type="NCBI Taxonomy" id="1259133"/>
    <lineage>
        <taxon>Bacteria</taxon>
        <taxon>Bacillati</taxon>
        <taxon>Actinomycetota</taxon>
        <taxon>Actinomycetes</taxon>
        <taxon>Micrococcales</taxon>
        <taxon>Pengzhenrongella</taxon>
    </lineage>
</organism>
<sequence>MSSLSPTWSTPSAPFWLLVDGDRTASAWRATAAAERRTGLLGTDPLPGALWIERCSSVHTFGMRYALDLAFLDRAGRVLAVTTMATSRLGLPRLRARSVLEVPAGLLSQWRIVPGARLSLVARPDQSLVTGE</sequence>
<dbReference type="Proteomes" id="UP000293764">
    <property type="component" value="Unassembled WGS sequence"/>
</dbReference>
<dbReference type="OrthoDB" id="3177228at2"/>
<evidence type="ECO:0000313" key="1">
    <source>
        <dbReference type="EMBL" id="RYV52216.1"/>
    </source>
</evidence>
<accession>A0A4Q5N2D4</accession>
<gene>
    <name evidence="1" type="ORF">EUA98_04405</name>
</gene>
<evidence type="ECO:0000313" key="2">
    <source>
        <dbReference type="Proteomes" id="UP000293764"/>
    </source>
</evidence>
<protein>
    <submittedName>
        <fullName evidence="1">DUF192 domain-containing protein</fullName>
    </submittedName>
</protein>
<proteinExistence type="predicted"/>
<keyword evidence="2" id="KW-1185">Reference proteome</keyword>